<dbReference type="AlphaFoldDB" id="A0A2A9E8C3"/>
<gene>
    <name evidence="1" type="ORF">ATL42_3136</name>
</gene>
<organism evidence="1 2">
    <name type="scientific">Sanguibacter antarcticus</name>
    <dbReference type="NCBI Taxonomy" id="372484"/>
    <lineage>
        <taxon>Bacteria</taxon>
        <taxon>Bacillati</taxon>
        <taxon>Actinomycetota</taxon>
        <taxon>Actinomycetes</taxon>
        <taxon>Micrococcales</taxon>
        <taxon>Sanguibacteraceae</taxon>
        <taxon>Sanguibacter</taxon>
    </lineage>
</organism>
<accession>A0A2A9E8C3</accession>
<evidence type="ECO:0000313" key="2">
    <source>
        <dbReference type="Proteomes" id="UP000225548"/>
    </source>
</evidence>
<dbReference type="Proteomes" id="UP000225548">
    <property type="component" value="Unassembled WGS sequence"/>
</dbReference>
<name>A0A2A9E8C3_9MICO</name>
<comment type="caution">
    <text evidence="1">The sequence shown here is derived from an EMBL/GenBank/DDBJ whole genome shotgun (WGS) entry which is preliminary data.</text>
</comment>
<dbReference type="PROSITE" id="PS51257">
    <property type="entry name" value="PROKAR_LIPOPROTEIN"/>
    <property type="match status" value="1"/>
</dbReference>
<evidence type="ECO:0000313" key="1">
    <source>
        <dbReference type="EMBL" id="PFG35198.1"/>
    </source>
</evidence>
<protein>
    <recommendedName>
        <fullName evidence="3">Lipoprotein</fullName>
    </recommendedName>
</protein>
<reference evidence="1 2" key="1">
    <citation type="submission" date="2017-10" db="EMBL/GenBank/DDBJ databases">
        <title>Sequencing the genomes of 1000 actinobacteria strains.</title>
        <authorList>
            <person name="Klenk H.-P."/>
        </authorList>
    </citation>
    <scope>NUCLEOTIDE SEQUENCE [LARGE SCALE GENOMIC DNA]</scope>
    <source>
        <strain evidence="1 2">DSM 18966</strain>
    </source>
</reference>
<dbReference type="EMBL" id="PDJG01000001">
    <property type="protein sequence ID" value="PFG35198.1"/>
    <property type="molecule type" value="Genomic_DNA"/>
</dbReference>
<sequence length="138" mass="14651">MNRKSLVAASGATLLLATLLTGCGSSGGDVEAFCDDAGAIVDGSFLDDVDANSTDDPAAVYDTALERVDKVDPPSDIEEDWTMTTEAMHTYLEGMADLDPESDTYSDDMDTLMGTVDQESLQTASDNIETYLSENCEA</sequence>
<proteinExistence type="predicted"/>
<evidence type="ECO:0008006" key="3">
    <source>
        <dbReference type="Google" id="ProtNLM"/>
    </source>
</evidence>
<keyword evidence="2" id="KW-1185">Reference proteome</keyword>